<dbReference type="Proteomes" id="UP000824124">
    <property type="component" value="Unassembled WGS sequence"/>
</dbReference>
<evidence type="ECO:0000256" key="1">
    <source>
        <dbReference type="SAM" id="Coils"/>
    </source>
</evidence>
<accession>A0A9D1KYR5</accession>
<reference evidence="3" key="2">
    <citation type="journal article" date="2021" name="PeerJ">
        <title>Extensive microbial diversity within the chicken gut microbiome revealed by metagenomics and culture.</title>
        <authorList>
            <person name="Gilroy R."/>
            <person name="Ravi A."/>
            <person name="Getino M."/>
            <person name="Pursley I."/>
            <person name="Horton D.L."/>
            <person name="Alikhan N.F."/>
            <person name="Baker D."/>
            <person name="Gharbi K."/>
            <person name="Hall N."/>
            <person name="Watson M."/>
            <person name="Adriaenssens E.M."/>
            <person name="Foster-Nyarko E."/>
            <person name="Jarju S."/>
            <person name="Secka A."/>
            <person name="Antonio M."/>
            <person name="Oren A."/>
            <person name="Chaudhuri R.R."/>
            <person name="La Ragione R."/>
            <person name="Hildebrand F."/>
            <person name="Pallen M.J."/>
        </authorList>
    </citation>
    <scope>NUCLEOTIDE SEQUENCE</scope>
    <source>
        <strain evidence="3">2830</strain>
    </source>
</reference>
<proteinExistence type="predicted"/>
<reference evidence="3" key="1">
    <citation type="submission" date="2020-10" db="EMBL/GenBank/DDBJ databases">
        <authorList>
            <person name="Gilroy R."/>
        </authorList>
    </citation>
    <scope>NUCLEOTIDE SEQUENCE</scope>
    <source>
        <strain evidence="3">2830</strain>
    </source>
</reference>
<comment type="caution">
    <text evidence="3">The sequence shown here is derived from an EMBL/GenBank/DDBJ whole genome shotgun (WGS) entry which is preliminary data.</text>
</comment>
<dbReference type="SMART" id="SM01012">
    <property type="entry name" value="ANTAR"/>
    <property type="match status" value="1"/>
</dbReference>
<feature type="coiled-coil region" evidence="1">
    <location>
        <begin position="118"/>
        <end position="145"/>
    </location>
</feature>
<evidence type="ECO:0000313" key="4">
    <source>
        <dbReference type="Proteomes" id="UP000824124"/>
    </source>
</evidence>
<evidence type="ECO:0000313" key="3">
    <source>
        <dbReference type="EMBL" id="HIU09795.1"/>
    </source>
</evidence>
<dbReference type="PROSITE" id="PS50921">
    <property type="entry name" value="ANTAR"/>
    <property type="match status" value="1"/>
</dbReference>
<dbReference type="GO" id="GO:0003723">
    <property type="term" value="F:RNA binding"/>
    <property type="evidence" value="ECO:0007669"/>
    <property type="project" value="InterPro"/>
</dbReference>
<dbReference type="AlphaFoldDB" id="A0A9D1KYR5"/>
<dbReference type="Gene3D" id="3.40.50.2300">
    <property type="match status" value="1"/>
</dbReference>
<dbReference type="Pfam" id="PF03861">
    <property type="entry name" value="ANTAR"/>
    <property type="match status" value="1"/>
</dbReference>
<name>A0A9D1KYR5_9FIRM</name>
<sequence>MQLDSCLIVSSAKGQHSLAQLLSQHFAAAKLTAAASGNEARRILLNQDFELIIINAPLPDETGQDLAMTAAHQSSASVLLLIRGDAMNTVQPNLSDFGVIVLEKPLNRLTFEQALSLVQVTNQRLDTLRAENRRLERKLEELRLVSRAKCLMIERQGLSEAEAHACIERMAMDRRDTKRSIAEEIIRQYQET</sequence>
<dbReference type="InterPro" id="IPR011006">
    <property type="entry name" value="CheY-like_superfamily"/>
</dbReference>
<protein>
    <submittedName>
        <fullName evidence="3">ANTAR domain-containing protein</fullName>
    </submittedName>
</protein>
<evidence type="ECO:0000259" key="2">
    <source>
        <dbReference type="PROSITE" id="PS50921"/>
    </source>
</evidence>
<feature type="domain" description="ANTAR" evidence="2">
    <location>
        <begin position="125"/>
        <end position="186"/>
    </location>
</feature>
<organism evidence="3 4">
    <name type="scientific">Candidatus Avidehalobacter gallistercoris</name>
    <dbReference type="NCBI Taxonomy" id="2840694"/>
    <lineage>
        <taxon>Bacteria</taxon>
        <taxon>Bacillati</taxon>
        <taxon>Bacillota</taxon>
        <taxon>Clostridia</taxon>
        <taxon>Eubacteriales</taxon>
        <taxon>Peptococcaceae</taxon>
        <taxon>Peptococcaceae incertae sedis</taxon>
        <taxon>Candidatus Avidehalobacter</taxon>
    </lineage>
</organism>
<dbReference type="InterPro" id="IPR005561">
    <property type="entry name" value="ANTAR"/>
</dbReference>
<keyword evidence="1" id="KW-0175">Coiled coil</keyword>
<dbReference type="InterPro" id="IPR036388">
    <property type="entry name" value="WH-like_DNA-bd_sf"/>
</dbReference>
<dbReference type="SUPFAM" id="SSF52172">
    <property type="entry name" value="CheY-like"/>
    <property type="match status" value="1"/>
</dbReference>
<dbReference type="Gene3D" id="1.10.10.10">
    <property type="entry name" value="Winged helix-like DNA-binding domain superfamily/Winged helix DNA-binding domain"/>
    <property type="match status" value="1"/>
</dbReference>
<dbReference type="EMBL" id="DVMH01000005">
    <property type="protein sequence ID" value="HIU09795.1"/>
    <property type="molecule type" value="Genomic_DNA"/>
</dbReference>
<gene>
    <name evidence="3" type="ORF">IAB00_00860</name>
</gene>